<evidence type="ECO:0000313" key="4">
    <source>
        <dbReference type="EMBL" id="CAH1782266.1"/>
    </source>
</evidence>
<dbReference type="GO" id="GO:0008028">
    <property type="term" value="F:monocarboxylic acid transmembrane transporter activity"/>
    <property type="evidence" value="ECO:0007669"/>
    <property type="project" value="TreeGrafter"/>
</dbReference>
<dbReference type="InterPro" id="IPR050327">
    <property type="entry name" value="Proton-linked_MCT"/>
</dbReference>
<dbReference type="OrthoDB" id="6286464at2759"/>
<dbReference type="Proteomes" id="UP000749559">
    <property type="component" value="Unassembled WGS sequence"/>
</dbReference>
<dbReference type="InterPro" id="IPR036259">
    <property type="entry name" value="MFS_trans_sf"/>
</dbReference>
<name>A0A8S4NQ47_OWEFU</name>
<evidence type="ECO:0000313" key="5">
    <source>
        <dbReference type="Proteomes" id="UP000749559"/>
    </source>
</evidence>
<accession>A0A8S4NQ47</accession>
<feature type="transmembrane region" description="Helical" evidence="2">
    <location>
        <begin position="51"/>
        <end position="73"/>
    </location>
</feature>
<dbReference type="Pfam" id="PF07690">
    <property type="entry name" value="MFS_1"/>
    <property type="match status" value="1"/>
</dbReference>
<sequence length="133" mass="14286">MAISGGFCMVVPSLTTFPGLIVFSVGIGLFGGSFVALIAVMLVDVLGPERLFSAFGICVLFQGVAHLTGPPFAGWLQDITGSWNLSFYMCGSMLLIGTIILLFEPVGRKYMDRKSETPVGRKCMDKKSETPIV</sequence>
<protein>
    <recommendedName>
        <fullName evidence="3">Major facilitator superfamily (MFS) profile domain-containing protein</fullName>
    </recommendedName>
</protein>
<keyword evidence="5" id="KW-1185">Reference proteome</keyword>
<keyword evidence="2" id="KW-0812">Transmembrane</keyword>
<feature type="transmembrane region" description="Helical" evidence="2">
    <location>
        <begin position="20"/>
        <end position="44"/>
    </location>
</feature>
<gene>
    <name evidence="4" type="ORF">OFUS_LOCUS8733</name>
</gene>
<evidence type="ECO:0000256" key="2">
    <source>
        <dbReference type="SAM" id="Phobius"/>
    </source>
</evidence>
<keyword evidence="2" id="KW-1133">Transmembrane helix</keyword>
<dbReference type="PANTHER" id="PTHR11360:SF284">
    <property type="entry name" value="EG:103B4.3 PROTEIN-RELATED"/>
    <property type="match status" value="1"/>
</dbReference>
<dbReference type="InterPro" id="IPR011701">
    <property type="entry name" value="MFS"/>
</dbReference>
<comment type="subcellular location">
    <subcellularLocation>
        <location evidence="1">Membrane</location>
        <topology evidence="1">Multi-pass membrane protein</topology>
    </subcellularLocation>
</comment>
<reference evidence="4" key="1">
    <citation type="submission" date="2022-03" db="EMBL/GenBank/DDBJ databases">
        <authorList>
            <person name="Martin C."/>
        </authorList>
    </citation>
    <scope>NUCLEOTIDE SEQUENCE</scope>
</reference>
<organism evidence="4 5">
    <name type="scientific">Owenia fusiformis</name>
    <name type="common">Polychaete worm</name>
    <dbReference type="NCBI Taxonomy" id="6347"/>
    <lineage>
        <taxon>Eukaryota</taxon>
        <taxon>Metazoa</taxon>
        <taxon>Spiralia</taxon>
        <taxon>Lophotrochozoa</taxon>
        <taxon>Annelida</taxon>
        <taxon>Polychaeta</taxon>
        <taxon>Sedentaria</taxon>
        <taxon>Canalipalpata</taxon>
        <taxon>Sabellida</taxon>
        <taxon>Oweniida</taxon>
        <taxon>Oweniidae</taxon>
        <taxon>Owenia</taxon>
    </lineage>
</organism>
<dbReference type="InterPro" id="IPR020846">
    <property type="entry name" value="MFS_dom"/>
</dbReference>
<keyword evidence="2" id="KW-0472">Membrane</keyword>
<comment type="caution">
    <text evidence="4">The sequence shown here is derived from an EMBL/GenBank/DDBJ whole genome shotgun (WGS) entry which is preliminary data.</text>
</comment>
<dbReference type="SUPFAM" id="SSF103473">
    <property type="entry name" value="MFS general substrate transporter"/>
    <property type="match status" value="1"/>
</dbReference>
<dbReference type="EMBL" id="CAIIXF020000004">
    <property type="protein sequence ID" value="CAH1782266.1"/>
    <property type="molecule type" value="Genomic_DNA"/>
</dbReference>
<evidence type="ECO:0000256" key="1">
    <source>
        <dbReference type="ARBA" id="ARBA00004141"/>
    </source>
</evidence>
<dbReference type="PROSITE" id="PS50850">
    <property type="entry name" value="MFS"/>
    <property type="match status" value="1"/>
</dbReference>
<dbReference type="Gene3D" id="1.20.1250.20">
    <property type="entry name" value="MFS general substrate transporter like domains"/>
    <property type="match status" value="1"/>
</dbReference>
<dbReference type="PANTHER" id="PTHR11360">
    <property type="entry name" value="MONOCARBOXYLATE TRANSPORTER"/>
    <property type="match status" value="1"/>
</dbReference>
<evidence type="ECO:0000259" key="3">
    <source>
        <dbReference type="PROSITE" id="PS50850"/>
    </source>
</evidence>
<proteinExistence type="predicted"/>
<dbReference type="GO" id="GO:0016020">
    <property type="term" value="C:membrane"/>
    <property type="evidence" value="ECO:0007669"/>
    <property type="project" value="UniProtKB-SubCell"/>
</dbReference>
<feature type="domain" description="Major facilitator superfamily (MFS) profile" evidence="3">
    <location>
        <begin position="1"/>
        <end position="133"/>
    </location>
</feature>
<dbReference type="AlphaFoldDB" id="A0A8S4NQ47"/>
<feature type="transmembrane region" description="Helical" evidence="2">
    <location>
        <begin position="85"/>
        <end position="103"/>
    </location>
</feature>